<comment type="caution">
    <text evidence="2">The sequence shown here is derived from an EMBL/GenBank/DDBJ whole genome shotgun (WGS) entry which is preliminary data.</text>
</comment>
<dbReference type="AlphaFoldDB" id="A0A2R6NZT6"/>
<evidence type="ECO:0000313" key="2">
    <source>
        <dbReference type="EMBL" id="PSR81713.1"/>
    </source>
</evidence>
<organism evidence="2 3">
    <name type="scientific">Hermanssonia centrifuga</name>
    <dbReference type="NCBI Taxonomy" id="98765"/>
    <lineage>
        <taxon>Eukaryota</taxon>
        <taxon>Fungi</taxon>
        <taxon>Dikarya</taxon>
        <taxon>Basidiomycota</taxon>
        <taxon>Agaricomycotina</taxon>
        <taxon>Agaricomycetes</taxon>
        <taxon>Polyporales</taxon>
        <taxon>Meruliaceae</taxon>
        <taxon>Hermanssonia</taxon>
    </lineage>
</organism>
<feature type="compositionally biased region" description="Basic and acidic residues" evidence="1">
    <location>
        <begin position="46"/>
        <end position="72"/>
    </location>
</feature>
<protein>
    <submittedName>
        <fullName evidence="2">Uncharacterized protein</fullName>
    </submittedName>
</protein>
<proteinExistence type="predicted"/>
<feature type="region of interest" description="Disordered" evidence="1">
    <location>
        <begin position="37"/>
        <end position="72"/>
    </location>
</feature>
<dbReference type="EMBL" id="MLYV02000609">
    <property type="protein sequence ID" value="PSR81713.1"/>
    <property type="molecule type" value="Genomic_DNA"/>
</dbReference>
<name>A0A2R6NZT6_9APHY</name>
<accession>A0A2R6NZT6</accession>
<evidence type="ECO:0000256" key="1">
    <source>
        <dbReference type="SAM" id="MobiDB-lite"/>
    </source>
</evidence>
<sequence length="72" mass="8212">MAGYSLDKTSKDGKTRPWKFGLHLGEEDSISVTCLSQKRSSSDASPKFREVLHRRSSRQGDFHSPRFILKTE</sequence>
<dbReference type="Proteomes" id="UP000186601">
    <property type="component" value="Unassembled WGS sequence"/>
</dbReference>
<keyword evidence="3" id="KW-1185">Reference proteome</keyword>
<gene>
    <name evidence="2" type="ORF">PHLCEN_2v6285</name>
</gene>
<evidence type="ECO:0000313" key="3">
    <source>
        <dbReference type="Proteomes" id="UP000186601"/>
    </source>
</evidence>
<reference evidence="2 3" key="1">
    <citation type="submission" date="2018-02" db="EMBL/GenBank/DDBJ databases">
        <title>Genome sequence of the basidiomycete white-rot fungus Phlebia centrifuga.</title>
        <authorList>
            <person name="Granchi Z."/>
            <person name="Peng M."/>
            <person name="de Vries R.P."/>
            <person name="Hilden K."/>
            <person name="Makela M.R."/>
            <person name="Grigoriev I."/>
            <person name="Riley R."/>
        </authorList>
    </citation>
    <scope>NUCLEOTIDE SEQUENCE [LARGE SCALE GENOMIC DNA]</scope>
    <source>
        <strain evidence="2 3">FBCC195</strain>
    </source>
</reference>